<name>A0ABU6WHQ4_9FABA</name>
<evidence type="ECO:0000256" key="1">
    <source>
        <dbReference type="SAM" id="MobiDB-lite"/>
    </source>
</evidence>
<accession>A0ABU6WHQ4</accession>
<organism evidence="2 3">
    <name type="scientific">Stylosanthes scabra</name>
    <dbReference type="NCBI Taxonomy" id="79078"/>
    <lineage>
        <taxon>Eukaryota</taxon>
        <taxon>Viridiplantae</taxon>
        <taxon>Streptophyta</taxon>
        <taxon>Embryophyta</taxon>
        <taxon>Tracheophyta</taxon>
        <taxon>Spermatophyta</taxon>
        <taxon>Magnoliopsida</taxon>
        <taxon>eudicotyledons</taxon>
        <taxon>Gunneridae</taxon>
        <taxon>Pentapetalae</taxon>
        <taxon>rosids</taxon>
        <taxon>fabids</taxon>
        <taxon>Fabales</taxon>
        <taxon>Fabaceae</taxon>
        <taxon>Papilionoideae</taxon>
        <taxon>50 kb inversion clade</taxon>
        <taxon>dalbergioids sensu lato</taxon>
        <taxon>Dalbergieae</taxon>
        <taxon>Pterocarpus clade</taxon>
        <taxon>Stylosanthes</taxon>
    </lineage>
</organism>
<feature type="compositionally biased region" description="Basic and acidic residues" evidence="1">
    <location>
        <begin position="73"/>
        <end position="89"/>
    </location>
</feature>
<keyword evidence="3" id="KW-1185">Reference proteome</keyword>
<comment type="caution">
    <text evidence="2">The sequence shown here is derived from an EMBL/GenBank/DDBJ whole genome shotgun (WGS) entry which is preliminary data.</text>
</comment>
<dbReference type="Proteomes" id="UP001341840">
    <property type="component" value="Unassembled WGS sequence"/>
</dbReference>
<proteinExistence type="predicted"/>
<feature type="region of interest" description="Disordered" evidence="1">
    <location>
        <begin position="66"/>
        <end position="102"/>
    </location>
</feature>
<gene>
    <name evidence="2" type="ORF">PIB30_056825</name>
</gene>
<evidence type="ECO:0000313" key="3">
    <source>
        <dbReference type="Proteomes" id="UP001341840"/>
    </source>
</evidence>
<evidence type="ECO:0000313" key="2">
    <source>
        <dbReference type="EMBL" id="MED6185407.1"/>
    </source>
</evidence>
<sequence>MRSGGDFISNNLGDWLKRVLMGKISYFLMGFVGHGGQEIKRSLLKLRQFYERSLMELRVPLNSWHPPSSHVPSLEKKIEKNVDHKDKGTPLKKNPNKTHKFY</sequence>
<dbReference type="EMBL" id="JASCZI010181701">
    <property type="protein sequence ID" value="MED6185407.1"/>
    <property type="molecule type" value="Genomic_DNA"/>
</dbReference>
<reference evidence="2 3" key="1">
    <citation type="journal article" date="2023" name="Plants (Basel)">
        <title>Bridging the Gap: Combining Genomics and Transcriptomics Approaches to Understand Stylosanthes scabra, an Orphan Legume from the Brazilian Caatinga.</title>
        <authorList>
            <person name="Ferreira-Neto J.R.C."/>
            <person name="da Silva M.D."/>
            <person name="Binneck E."/>
            <person name="de Melo N.F."/>
            <person name="da Silva R.H."/>
            <person name="de Melo A.L.T.M."/>
            <person name="Pandolfi V."/>
            <person name="Bustamante F.O."/>
            <person name="Brasileiro-Vidal A.C."/>
            <person name="Benko-Iseppon A.M."/>
        </authorList>
    </citation>
    <scope>NUCLEOTIDE SEQUENCE [LARGE SCALE GENOMIC DNA]</scope>
    <source>
        <tissue evidence="2">Leaves</tissue>
    </source>
</reference>
<protein>
    <submittedName>
        <fullName evidence="2">Uncharacterized protein</fullName>
    </submittedName>
</protein>